<reference evidence="1 2" key="1">
    <citation type="submission" date="2022-09" db="EMBL/GenBank/DDBJ databases">
        <authorList>
            <person name="Kop L."/>
        </authorList>
    </citation>
    <scope>NUCLEOTIDE SEQUENCE [LARGE SCALE GENOMIC DNA]</scope>
    <source>
        <strain evidence="1 2">347</strain>
    </source>
</reference>
<evidence type="ECO:0000313" key="2">
    <source>
        <dbReference type="Proteomes" id="UP001157733"/>
    </source>
</evidence>
<sequence>MFLEVEPCGNVDRPFSMLYREMDAPREVYAIKYPVQGSDQPVQVTGWDAETNAPCPAYACRVEESGDGVALLIYGGTGGLRLKELEDESDWSLTTAHQWGETHLVYPKNAFIVYKDEL</sequence>
<organism evidence="1 2">
    <name type="scientific">Nitrospina watsonii</name>
    <dbReference type="NCBI Taxonomy" id="1323948"/>
    <lineage>
        <taxon>Bacteria</taxon>
        <taxon>Pseudomonadati</taxon>
        <taxon>Nitrospinota/Tectimicrobiota group</taxon>
        <taxon>Nitrospinota</taxon>
        <taxon>Nitrospinia</taxon>
        <taxon>Nitrospinales</taxon>
        <taxon>Nitrospinaceae</taxon>
        <taxon>Nitrospina</taxon>
    </lineage>
</organism>
<accession>A0ABN8VVF1</accession>
<gene>
    <name evidence="1" type="ORF">NSPWAT_0057</name>
</gene>
<evidence type="ECO:0000313" key="1">
    <source>
        <dbReference type="EMBL" id="CAI2716917.1"/>
    </source>
</evidence>
<dbReference type="EMBL" id="OX336137">
    <property type="protein sequence ID" value="CAI2716917.1"/>
    <property type="molecule type" value="Genomic_DNA"/>
</dbReference>
<name>A0ABN8VVF1_9BACT</name>
<keyword evidence="2" id="KW-1185">Reference proteome</keyword>
<protein>
    <submittedName>
        <fullName evidence="1">Uncharacterized protein</fullName>
    </submittedName>
</protein>
<proteinExistence type="predicted"/>
<dbReference type="RefSeq" id="WP_282009902.1">
    <property type="nucleotide sequence ID" value="NZ_OX336137.1"/>
</dbReference>
<dbReference type="Proteomes" id="UP001157733">
    <property type="component" value="Chromosome"/>
</dbReference>